<proteinExistence type="predicted"/>
<reference evidence="2" key="1">
    <citation type="submission" date="2018-02" db="EMBL/GenBank/DDBJ databases">
        <title>Rhizophora mucronata_Transcriptome.</title>
        <authorList>
            <person name="Meera S.P."/>
            <person name="Sreeshan A."/>
            <person name="Augustine A."/>
        </authorList>
    </citation>
    <scope>NUCLEOTIDE SEQUENCE</scope>
    <source>
        <tissue evidence="2">Leaf</tissue>
    </source>
</reference>
<feature type="signal peptide" evidence="1">
    <location>
        <begin position="1"/>
        <end position="19"/>
    </location>
</feature>
<evidence type="ECO:0000256" key="1">
    <source>
        <dbReference type="SAM" id="SignalP"/>
    </source>
</evidence>
<sequence length="39" mass="4502">MVSLARWWVGLRLMGLSQCWGNFNGVLSKAFERMTTRQA</sequence>
<organism evidence="2">
    <name type="scientific">Rhizophora mucronata</name>
    <name type="common">Asiatic mangrove</name>
    <dbReference type="NCBI Taxonomy" id="61149"/>
    <lineage>
        <taxon>Eukaryota</taxon>
        <taxon>Viridiplantae</taxon>
        <taxon>Streptophyta</taxon>
        <taxon>Embryophyta</taxon>
        <taxon>Tracheophyta</taxon>
        <taxon>Spermatophyta</taxon>
        <taxon>Magnoliopsida</taxon>
        <taxon>eudicotyledons</taxon>
        <taxon>Gunneridae</taxon>
        <taxon>Pentapetalae</taxon>
        <taxon>rosids</taxon>
        <taxon>fabids</taxon>
        <taxon>Malpighiales</taxon>
        <taxon>Rhizophoraceae</taxon>
        <taxon>Rhizophora</taxon>
    </lineage>
</organism>
<keyword evidence="1" id="KW-0732">Signal</keyword>
<dbReference type="AlphaFoldDB" id="A0A2P2KBA2"/>
<accession>A0A2P2KBA2</accession>
<name>A0A2P2KBA2_RHIMU</name>
<feature type="chain" id="PRO_5015180818" evidence="1">
    <location>
        <begin position="20"/>
        <end position="39"/>
    </location>
</feature>
<dbReference type="EMBL" id="GGEC01022530">
    <property type="protein sequence ID" value="MBX03014.1"/>
    <property type="molecule type" value="Transcribed_RNA"/>
</dbReference>
<evidence type="ECO:0000313" key="2">
    <source>
        <dbReference type="EMBL" id="MBX03014.1"/>
    </source>
</evidence>
<protein>
    <submittedName>
        <fullName evidence="2">EG964</fullName>
    </submittedName>
</protein>